<reference evidence="3" key="2">
    <citation type="submission" date="2025-08" db="UniProtKB">
        <authorList>
            <consortium name="RefSeq"/>
        </authorList>
    </citation>
    <scope>IDENTIFICATION</scope>
    <source>
        <tissue evidence="3">Leaf</tissue>
    </source>
</reference>
<protein>
    <submittedName>
        <fullName evidence="3">Uncharacterized protein LOC130511360</fullName>
    </submittedName>
</protein>
<gene>
    <name evidence="3" type="primary">LOC130511360</name>
</gene>
<dbReference type="OrthoDB" id="1937542at2759"/>
<dbReference type="RefSeq" id="XP_056864288.1">
    <property type="nucleotide sequence ID" value="XM_057008308.1"/>
</dbReference>
<sequence>MELRCRGTNLMEDVCLWKNENGDFKPSFVTSQTWNLIRVKAPEVQWSKAVWFPESTPRFAFLTWIAIRNRLATGDRILKWNPLAVTTCWLCKEEMESRNHLFFDCSYSKEVWKATVGKLMSEEGSYGWDRVLQTIIHGLREKIQTMLLRYSFQAVIYALWLERNARRVGEKEQPAACMIARLEKLVRNRVTSLRKRMKQSMIGQW</sequence>
<dbReference type="PANTHER" id="PTHR33116">
    <property type="entry name" value="REVERSE TRANSCRIPTASE ZINC-BINDING DOMAIN-CONTAINING PROTEIN-RELATED-RELATED"/>
    <property type="match status" value="1"/>
</dbReference>
<feature type="domain" description="Reverse transcriptase zinc-binding" evidence="1">
    <location>
        <begin position="28"/>
        <end position="112"/>
    </location>
</feature>
<dbReference type="InterPro" id="IPR026960">
    <property type="entry name" value="RVT-Znf"/>
</dbReference>
<organism evidence="2 3">
    <name type="scientific">Raphanus sativus</name>
    <name type="common">Radish</name>
    <name type="synonym">Raphanus raphanistrum var. sativus</name>
    <dbReference type="NCBI Taxonomy" id="3726"/>
    <lineage>
        <taxon>Eukaryota</taxon>
        <taxon>Viridiplantae</taxon>
        <taxon>Streptophyta</taxon>
        <taxon>Embryophyta</taxon>
        <taxon>Tracheophyta</taxon>
        <taxon>Spermatophyta</taxon>
        <taxon>Magnoliopsida</taxon>
        <taxon>eudicotyledons</taxon>
        <taxon>Gunneridae</taxon>
        <taxon>Pentapetalae</taxon>
        <taxon>rosids</taxon>
        <taxon>malvids</taxon>
        <taxon>Brassicales</taxon>
        <taxon>Brassicaceae</taxon>
        <taxon>Brassiceae</taxon>
        <taxon>Raphanus</taxon>
    </lineage>
</organism>
<evidence type="ECO:0000259" key="1">
    <source>
        <dbReference type="Pfam" id="PF13966"/>
    </source>
</evidence>
<name>A0A9W3DKR6_RAPSA</name>
<reference evidence="2" key="1">
    <citation type="journal article" date="2019" name="Database">
        <title>The radish genome database (RadishGD): an integrated information resource for radish genomics.</title>
        <authorList>
            <person name="Yu H.J."/>
            <person name="Baek S."/>
            <person name="Lee Y.J."/>
            <person name="Cho A."/>
            <person name="Mun J.H."/>
        </authorList>
    </citation>
    <scope>NUCLEOTIDE SEQUENCE [LARGE SCALE GENOMIC DNA]</scope>
    <source>
        <strain evidence="2">cv. WK10039</strain>
    </source>
</reference>
<accession>A0A9W3DKR6</accession>
<dbReference type="PANTHER" id="PTHR33116:SF84">
    <property type="entry name" value="RNA-DIRECTED DNA POLYMERASE"/>
    <property type="match status" value="1"/>
</dbReference>
<keyword evidence="2" id="KW-1185">Reference proteome</keyword>
<evidence type="ECO:0000313" key="3">
    <source>
        <dbReference type="RefSeq" id="XP_056864288.1"/>
    </source>
</evidence>
<dbReference type="Proteomes" id="UP000504610">
    <property type="component" value="Chromosome 4"/>
</dbReference>
<dbReference type="GeneID" id="130511360"/>
<dbReference type="KEGG" id="rsz:130511360"/>
<proteinExistence type="predicted"/>
<evidence type="ECO:0000313" key="2">
    <source>
        <dbReference type="Proteomes" id="UP000504610"/>
    </source>
</evidence>
<dbReference type="Pfam" id="PF13966">
    <property type="entry name" value="zf-RVT"/>
    <property type="match status" value="1"/>
</dbReference>
<dbReference type="AlphaFoldDB" id="A0A9W3DKR6"/>